<name>J9FCW6_9ZZZZ</name>
<evidence type="ECO:0000313" key="1">
    <source>
        <dbReference type="EMBL" id="EJW92741.1"/>
    </source>
</evidence>
<accession>J9FCW6</accession>
<comment type="caution">
    <text evidence="1">The sequence shown here is derived from an EMBL/GenBank/DDBJ whole genome shotgun (WGS) entry which is preliminary data.</text>
</comment>
<dbReference type="EMBL" id="AMCI01007373">
    <property type="protein sequence ID" value="EJW92741.1"/>
    <property type="molecule type" value="Genomic_DNA"/>
</dbReference>
<dbReference type="AlphaFoldDB" id="J9FCW6"/>
<protein>
    <submittedName>
        <fullName evidence="1">Uncharacterized protein</fullName>
    </submittedName>
</protein>
<proteinExistence type="predicted"/>
<organism evidence="1">
    <name type="scientific">gut metagenome</name>
    <dbReference type="NCBI Taxonomy" id="749906"/>
    <lineage>
        <taxon>unclassified sequences</taxon>
        <taxon>metagenomes</taxon>
        <taxon>organismal metagenomes</taxon>
    </lineage>
</organism>
<gene>
    <name evidence="1" type="ORF">EVA_19152</name>
</gene>
<sequence>MRRLFGVKYLSKSFCAMPLIVKSMARSDMTILVFMDTVF</sequence>
<reference evidence="1" key="1">
    <citation type="journal article" date="2012" name="PLoS ONE">
        <title>Gene sets for utilization of primary and secondary nutrition supplies in the distal gut of endangered iberian lynx.</title>
        <authorList>
            <person name="Alcaide M."/>
            <person name="Messina E."/>
            <person name="Richter M."/>
            <person name="Bargiela R."/>
            <person name="Peplies J."/>
            <person name="Huws S.A."/>
            <person name="Newbold C.J."/>
            <person name="Golyshin P.N."/>
            <person name="Simon M.A."/>
            <person name="Lopez G."/>
            <person name="Yakimov M.M."/>
            <person name="Ferrer M."/>
        </authorList>
    </citation>
    <scope>NUCLEOTIDE SEQUENCE</scope>
</reference>